<dbReference type="SUPFAM" id="SSF46548">
    <property type="entry name" value="alpha-helical ferredoxin"/>
    <property type="match status" value="1"/>
</dbReference>
<dbReference type="Proteomes" id="UP000287502">
    <property type="component" value="Chromosome"/>
</dbReference>
<dbReference type="EMBL" id="CP035108">
    <property type="protein sequence ID" value="QAR32427.1"/>
    <property type="molecule type" value="Genomic_DNA"/>
</dbReference>
<evidence type="ECO:0000259" key="2">
    <source>
        <dbReference type="Pfam" id="PF14691"/>
    </source>
</evidence>
<dbReference type="OrthoDB" id="9803192at2"/>
<dbReference type="InterPro" id="IPR009051">
    <property type="entry name" value="Helical_ferredxn"/>
</dbReference>
<proteinExistence type="predicted"/>
<organism evidence="3 4">
    <name type="scientific">Geovibrio thiophilus</name>
    <dbReference type="NCBI Taxonomy" id="139438"/>
    <lineage>
        <taxon>Bacteria</taxon>
        <taxon>Pseudomonadati</taxon>
        <taxon>Deferribacterota</taxon>
        <taxon>Deferribacteres</taxon>
        <taxon>Deferribacterales</taxon>
        <taxon>Geovibrionaceae</taxon>
        <taxon>Geovibrio</taxon>
    </lineage>
</organism>
<keyword evidence="4" id="KW-1185">Reference proteome</keyword>
<sequence>MKKLLPLYINRLSPCYSRDHLGNHGCYARNDIPRFLHLTALGRFDEAFYVLKETNPFSSGCGRFCDHPCETACNRTKFDQPVDIKALERFVSDAGYEKGLNPVMTGEPKDKKIAIVGSGPAGLSSAYFLARCGYRVEVFEKHEVAGGLLTEGIPAYRYPREVFEKELAFIKETGVTIHTCANINKESFKDLAGNYDAVIVATGAHKPGELGIEGEQLEGVENGIAFLKKVNLGQLDKLGIKKGEKIGVIGGGYTAMDVVRCAVRLGAEPTMVYRRTSAEMTAHHGEVEETKQEGVKFKFLRSPLKIEKADDALRLTVQKMKLGPVDESGRSKPVAVYGETETYHFDRIVLAIGDKPDLFFVGEKFTVDFPRMICRDLSEDAQSKIFITGDAAMGATDNTGMVVRVVGLAQDTVKSVREYLGETVETDKDRKTAFYNTLNIKYFEKSGRLIEETLPIEKRIGNFEEIVKTVDADLAQLMAGRCFNCGICIQCDWCWHYSDGSLIKLDREWTPEKDAFYYEFLTEKVSDATFKSVEACPRAALSISSAGSSAENLREEQYITKNELEGRN</sequence>
<dbReference type="Gene3D" id="3.50.50.60">
    <property type="entry name" value="FAD/NAD(P)-binding domain"/>
    <property type="match status" value="2"/>
</dbReference>
<dbReference type="InterPro" id="IPR023753">
    <property type="entry name" value="FAD/NAD-binding_dom"/>
</dbReference>
<dbReference type="Gene3D" id="1.10.1060.10">
    <property type="entry name" value="Alpha-helical ferredoxin"/>
    <property type="match status" value="1"/>
</dbReference>
<dbReference type="PANTHER" id="PTHR42783:SF3">
    <property type="entry name" value="GLUTAMATE SYNTHASE [NADPH] SMALL CHAIN-RELATED"/>
    <property type="match status" value="1"/>
</dbReference>
<dbReference type="KEGG" id="gtl:EP073_03130"/>
<gene>
    <name evidence="3" type="ORF">EP073_03130</name>
</gene>
<dbReference type="GO" id="GO:0016491">
    <property type="term" value="F:oxidoreductase activity"/>
    <property type="evidence" value="ECO:0007669"/>
    <property type="project" value="InterPro"/>
</dbReference>
<dbReference type="InterPro" id="IPR028261">
    <property type="entry name" value="DPD_II"/>
</dbReference>
<evidence type="ECO:0000313" key="4">
    <source>
        <dbReference type="Proteomes" id="UP000287502"/>
    </source>
</evidence>
<evidence type="ECO:0000259" key="1">
    <source>
        <dbReference type="Pfam" id="PF07992"/>
    </source>
</evidence>
<dbReference type="Pfam" id="PF07992">
    <property type="entry name" value="Pyr_redox_2"/>
    <property type="match status" value="1"/>
</dbReference>
<protein>
    <submittedName>
        <fullName evidence="3">FAD-binding protein</fullName>
    </submittedName>
</protein>
<dbReference type="AlphaFoldDB" id="A0A410JW49"/>
<dbReference type="PRINTS" id="PR00419">
    <property type="entry name" value="ADXRDTASE"/>
</dbReference>
<dbReference type="InterPro" id="IPR036188">
    <property type="entry name" value="FAD/NAD-bd_sf"/>
</dbReference>
<dbReference type="SUPFAM" id="SSF51971">
    <property type="entry name" value="Nucleotide-binding domain"/>
    <property type="match status" value="1"/>
</dbReference>
<feature type="domain" description="Dihydroprymidine dehydrogenase" evidence="2">
    <location>
        <begin position="19"/>
        <end position="98"/>
    </location>
</feature>
<evidence type="ECO:0000313" key="3">
    <source>
        <dbReference type="EMBL" id="QAR32427.1"/>
    </source>
</evidence>
<accession>A0A410JW49</accession>
<dbReference type="GO" id="GO:0051536">
    <property type="term" value="F:iron-sulfur cluster binding"/>
    <property type="evidence" value="ECO:0007669"/>
    <property type="project" value="InterPro"/>
</dbReference>
<feature type="domain" description="FAD/NAD(P)-binding" evidence="1">
    <location>
        <begin position="112"/>
        <end position="397"/>
    </location>
</feature>
<name>A0A410JW49_9BACT</name>
<dbReference type="RefSeq" id="WP_128465714.1">
    <property type="nucleotide sequence ID" value="NZ_CP035108.1"/>
</dbReference>
<dbReference type="PANTHER" id="PTHR42783">
    <property type="entry name" value="GLUTAMATE SYNTHASE [NADPH] SMALL CHAIN"/>
    <property type="match status" value="1"/>
</dbReference>
<dbReference type="Pfam" id="PF14691">
    <property type="entry name" value="Fer4_20"/>
    <property type="match status" value="1"/>
</dbReference>
<reference evidence="3 4" key="1">
    <citation type="submission" date="2019-01" db="EMBL/GenBank/DDBJ databases">
        <title>Geovibrio thiophilus DSM 11263, complete genome.</title>
        <authorList>
            <person name="Spring S."/>
            <person name="Bunk B."/>
            <person name="Sproer C."/>
        </authorList>
    </citation>
    <scope>NUCLEOTIDE SEQUENCE [LARGE SCALE GENOMIC DNA]</scope>
    <source>
        <strain evidence="3 4">DSM 11263</strain>
    </source>
</reference>